<comment type="caution">
    <text evidence="1">The sequence shown here is derived from an EMBL/GenBank/DDBJ whole genome shotgun (WGS) entry which is preliminary data.</text>
</comment>
<gene>
    <name evidence="1" type="ORF">N3K66_001729</name>
</gene>
<evidence type="ECO:0000313" key="1">
    <source>
        <dbReference type="EMBL" id="KAI9902377.1"/>
    </source>
</evidence>
<reference evidence="1" key="1">
    <citation type="submission" date="2022-10" db="EMBL/GenBank/DDBJ databases">
        <title>Complete Genome of Trichothecium roseum strain YXFP-22015, a Plant Pathogen Isolated from Citrus.</title>
        <authorList>
            <person name="Wang Y."/>
            <person name="Zhu L."/>
        </authorList>
    </citation>
    <scope>NUCLEOTIDE SEQUENCE</scope>
    <source>
        <strain evidence="1">YXFP-22015</strain>
    </source>
</reference>
<dbReference type="EMBL" id="CM047941">
    <property type="protein sequence ID" value="KAI9902377.1"/>
    <property type="molecule type" value="Genomic_DNA"/>
</dbReference>
<dbReference type="Proteomes" id="UP001163324">
    <property type="component" value="Chromosome 2"/>
</dbReference>
<sequence>MRFNKVAIAAAAATAVNAQDRPKDVSICDYYTKALLKNNTAENQATLLTLVVNTVVIGNYTEPNVGIKVPGILAPGKVDGEDVNLMPYFTGEMASTNRGGKTGVKVNFLDDGGAEPLKKNKPANGEDSEQYFLLTHLYQFFGALLGCTEQGMPGFDAYAANPSMYEVHKFMNLNNAEMTYFITQVGMAAASFGVADSDVKAVGEALMSTFNMRCSPAAEVIPGQGPQLQAICTDEDSCKLAKDADCDAYMHDSPGNNATTTMPGPTSTPSPTDPSQTEEPTSVPTDAGAVAHGLSFAAVAAGVAAFVL</sequence>
<organism evidence="1 2">
    <name type="scientific">Trichothecium roseum</name>
    <dbReference type="NCBI Taxonomy" id="47278"/>
    <lineage>
        <taxon>Eukaryota</taxon>
        <taxon>Fungi</taxon>
        <taxon>Dikarya</taxon>
        <taxon>Ascomycota</taxon>
        <taxon>Pezizomycotina</taxon>
        <taxon>Sordariomycetes</taxon>
        <taxon>Hypocreomycetidae</taxon>
        <taxon>Hypocreales</taxon>
        <taxon>Hypocreales incertae sedis</taxon>
        <taxon>Trichothecium</taxon>
    </lineage>
</organism>
<proteinExistence type="predicted"/>
<keyword evidence="2" id="KW-1185">Reference proteome</keyword>
<accession>A0ACC0V907</accession>
<evidence type="ECO:0000313" key="2">
    <source>
        <dbReference type="Proteomes" id="UP001163324"/>
    </source>
</evidence>
<name>A0ACC0V907_9HYPO</name>
<protein>
    <submittedName>
        <fullName evidence="1">Uncharacterized protein</fullName>
    </submittedName>
</protein>